<protein>
    <submittedName>
        <fullName evidence="1">Uncharacterized protein</fullName>
    </submittedName>
</protein>
<name>G3YCY7_ASPNA</name>
<accession>G3YCY7</accession>
<evidence type="ECO:0000313" key="1">
    <source>
        <dbReference type="EMBL" id="EHA19666.1"/>
    </source>
</evidence>
<gene>
    <name evidence="1" type="ORF">ASPNIDRAFT_39088</name>
</gene>
<evidence type="ECO:0000313" key="2">
    <source>
        <dbReference type="Proteomes" id="UP000009038"/>
    </source>
</evidence>
<reference evidence="1 2" key="1">
    <citation type="journal article" date="2011" name="Genome Res.">
        <title>Comparative genomics of citric-acid-producing Aspergillus niger ATCC 1015 versus enzyme-producing CBS 513.88.</title>
        <authorList>
            <person name="Andersen M.R."/>
            <person name="Salazar M.P."/>
            <person name="Schaap P.J."/>
            <person name="van de Vondervoort P.J."/>
            <person name="Culley D."/>
            <person name="Thykaer J."/>
            <person name="Frisvad J.C."/>
            <person name="Nielsen K.F."/>
            <person name="Albang R."/>
            <person name="Albermann K."/>
            <person name="Berka R.M."/>
            <person name="Braus G.H."/>
            <person name="Braus-Stromeyer S.A."/>
            <person name="Corrochano L.M."/>
            <person name="Dai Z."/>
            <person name="van Dijck P.W."/>
            <person name="Hofmann G."/>
            <person name="Lasure L.L."/>
            <person name="Magnuson J.K."/>
            <person name="Menke H."/>
            <person name="Meijer M."/>
            <person name="Meijer S.L."/>
            <person name="Nielsen J.B."/>
            <person name="Nielsen M.L."/>
            <person name="van Ooyen A.J."/>
            <person name="Pel H.J."/>
            <person name="Poulsen L."/>
            <person name="Samson R.A."/>
            <person name="Stam H."/>
            <person name="Tsang A."/>
            <person name="van den Brink J.M."/>
            <person name="Atkins A."/>
            <person name="Aerts A."/>
            <person name="Shapiro H."/>
            <person name="Pangilinan J."/>
            <person name="Salamov A."/>
            <person name="Lou Y."/>
            <person name="Lindquist E."/>
            <person name="Lucas S."/>
            <person name="Grimwood J."/>
            <person name="Grigoriev I.V."/>
            <person name="Kubicek C.P."/>
            <person name="Martinez D."/>
            <person name="van Peij N.N."/>
            <person name="Roubos J.A."/>
            <person name="Nielsen J."/>
            <person name="Baker S.E."/>
        </authorList>
    </citation>
    <scope>NUCLEOTIDE SEQUENCE [LARGE SCALE GENOMIC DNA]</scope>
    <source>
        <strain evidence="2">ATCC 1015 / CBS 113.46 / FGSC A1144 / LSHB Ac4 / NCTC 3858a / NRRL 328 / USDA 3528.7</strain>
    </source>
</reference>
<dbReference type="OrthoDB" id="10456614at2759"/>
<comment type="caution">
    <text evidence="1">The sequence shown here is derived from an EMBL/GenBank/DDBJ whole genome shotgun (WGS) entry which is preliminary data.</text>
</comment>
<sequence>MPIKESDQLPAELMLLRCAIFGATNAGGSSRDRGVGTSSCWNDAWSPARSTMYLSSCMEHRGCGIGWMNARDQKNNSTVNVIVSSTCATTDNQVHVKSRSAIVMVSDTLIPSMAAHHINLKGQPHALTGGPLEVHFSNNRIFSARNAKLFPGQLSVGEDFGKERPMATMWIIDLVREQALFLAYRIRAMDGREHSSARLAAGGKHSTISAEVLSLKDNLGINPSTPAACDSALFHWKAPAGSSGAWVAWKLNRELGRAGGLVVVEDEHQMNEGLSQTPSRMEGFHWHSRSAGHGYHTPANLHLSEARKSRSTKAPSKFKLFALFKLGHESHGSYRMTAGSPCRVAMYLTYNLD</sequence>
<dbReference type="HOGENOM" id="CLU_785200_0_0_1"/>
<dbReference type="VEuPathDB" id="FungiDB:ASPNIDRAFT2_39088"/>
<dbReference type="EMBL" id="ACJE01000019">
    <property type="protein sequence ID" value="EHA19666.1"/>
    <property type="molecule type" value="Genomic_DNA"/>
</dbReference>
<proteinExistence type="predicted"/>
<dbReference type="AlphaFoldDB" id="G3YCY7"/>
<organism evidence="1 2">
    <name type="scientific">Aspergillus niger (strain ATCC 1015 / CBS 113.46 / FGSC A1144 / LSHB Ac4 / NCTC 3858a / NRRL 328 / USDA 3528.7)</name>
    <dbReference type="NCBI Taxonomy" id="380704"/>
    <lineage>
        <taxon>Eukaryota</taxon>
        <taxon>Fungi</taxon>
        <taxon>Dikarya</taxon>
        <taxon>Ascomycota</taxon>
        <taxon>Pezizomycotina</taxon>
        <taxon>Eurotiomycetes</taxon>
        <taxon>Eurotiomycetidae</taxon>
        <taxon>Eurotiales</taxon>
        <taxon>Aspergillaceae</taxon>
        <taxon>Aspergillus</taxon>
        <taxon>Aspergillus subgen. Circumdati</taxon>
    </lineage>
</organism>
<dbReference type="Proteomes" id="UP000009038">
    <property type="component" value="Unassembled WGS sequence"/>
</dbReference>